<proteinExistence type="predicted"/>
<evidence type="ECO:0000313" key="2">
    <source>
        <dbReference type="Proteomes" id="UP000239204"/>
    </source>
</evidence>
<comment type="caution">
    <text evidence="1">The sequence shown here is derived from an EMBL/GenBank/DDBJ whole genome shotgun (WGS) entry which is preliminary data.</text>
</comment>
<gene>
    <name evidence="1" type="ORF">XarjCFBP7645_09320</name>
</gene>
<name>A0A2S7ADM8_9XANT</name>
<dbReference type="RefSeq" id="WP_104537271.1">
    <property type="nucleotide sequence ID" value="NZ_MIGY01000002.1"/>
</dbReference>
<protein>
    <submittedName>
        <fullName evidence="1">Uncharacterized protein</fullName>
    </submittedName>
</protein>
<evidence type="ECO:0000313" key="1">
    <source>
        <dbReference type="EMBL" id="PPU07793.1"/>
    </source>
</evidence>
<dbReference type="Proteomes" id="UP000239204">
    <property type="component" value="Unassembled WGS sequence"/>
</dbReference>
<organism evidence="1 2">
    <name type="scientific">Xanthomonas arboricola</name>
    <dbReference type="NCBI Taxonomy" id="56448"/>
    <lineage>
        <taxon>Bacteria</taxon>
        <taxon>Pseudomonadati</taxon>
        <taxon>Pseudomonadota</taxon>
        <taxon>Gammaproteobacteria</taxon>
        <taxon>Lysobacterales</taxon>
        <taxon>Lysobacteraceae</taxon>
        <taxon>Xanthomonas</taxon>
    </lineage>
</organism>
<sequence>MSIQQAAKLISNGDQRVETLTKREEFAKAAMQGIVGSIQSEDGYNRLARHAAVNDMKVSQWIAHDAVKQADALLAELEKRP</sequence>
<reference evidence="1 2" key="1">
    <citation type="submission" date="2016-08" db="EMBL/GenBank/DDBJ databases">
        <title>Evolution of the type three secretion system and type three effector repertoires in Xanthomonas.</title>
        <authorList>
            <person name="Merda D."/>
            <person name="Briand M."/>
            <person name="Bosis E."/>
            <person name="Rousseau C."/>
            <person name="Portier P."/>
            <person name="Jacques M.-A."/>
            <person name="Fischer-Le Saux M."/>
        </authorList>
    </citation>
    <scope>NUCLEOTIDE SEQUENCE [LARGE SCALE GENOMIC DNA]</scope>
    <source>
        <strain evidence="1 2">CFBP 7645</strain>
    </source>
</reference>
<dbReference type="AlphaFoldDB" id="A0A2S7ADM8"/>
<accession>A0A2S7ADM8</accession>
<dbReference type="EMBL" id="MIGY01000002">
    <property type="protein sequence ID" value="PPU07793.1"/>
    <property type="molecule type" value="Genomic_DNA"/>
</dbReference>